<gene>
    <name evidence="6" type="ORF">GGE60_000400</name>
</gene>
<reference evidence="6 7" key="1">
    <citation type="submission" date="2020-08" db="EMBL/GenBank/DDBJ databases">
        <title>Genomic Encyclopedia of Type Strains, Phase IV (KMG-V): Genome sequencing to study the core and pangenomes of soil and plant-associated prokaryotes.</title>
        <authorList>
            <person name="Whitman W."/>
        </authorList>
    </citation>
    <scope>NUCLEOTIDE SEQUENCE [LARGE SCALE GENOMIC DNA]</scope>
    <source>
        <strain evidence="6 7">SEMIA 492</strain>
    </source>
</reference>
<dbReference type="OrthoDB" id="9815712at2"/>
<keyword evidence="2" id="KW-0813">Transport</keyword>
<dbReference type="Gene3D" id="3.40.50.300">
    <property type="entry name" value="P-loop containing nucleotide triphosphate hydrolases"/>
    <property type="match status" value="1"/>
</dbReference>
<keyword evidence="7" id="KW-1185">Reference proteome</keyword>
<dbReference type="GO" id="GO:0055085">
    <property type="term" value="P:transmembrane transport"/>
    <property type="evidence" value="ECO:0007669"/>
    <property type="project" value="UniProtKB-ARBA"/>
</dbReference>
<dbReference type="PROSITE" id="PS50893">
    <property type="entry name" value="ABC_TRANSPORTER_2"/>
    <property type="match status" value="1"/>
</dbReference>
<dbReference type="CDD" id="cd03257">
    <property type="entry name" value="ABC_NikE_OppD_transporters"/>
    <property type="match status" value="1"/>
</dbReference>
<dbReference type="SMART" id="SM00382">
    <property type="entry name" value="AAA"/>
    <property type="match status" value="1"/>
</dbReference>
<dbReference type="PANTHER" id="PTHR43776:SF7">
    <property type="entry name" value="D,D-DIPEPTIDE TRANSPORT ATP-BINDING PROTEIN DDPF-RELATED"/>
    <property type="match status" value="1"/>
</dbReference>
<dbReference type="EMBL" id="JACIIG010000001">
    <property type="protein sequence ID" value="MBB4566312.1"/>
    <property type="molecule type" value="Genomic_DNA"/>
</dbReference>
<protein>
    <submittedName>
        <fullName evidence="6">ABC-type microcin C transport system duplicated ATPase subunit YejF</fullName>
    </submittedName>
</protein>
<comment type="similarity">
    <text evidence="1">Belongs to the ABC transporter superfamily.</text>
</comment>
<evidence type="ECO:0000259" key="5">
    <source>
        <dbReference type="PROSITE" id="PS50893"/>
    </source>
</evidence>
<dbReference type="PROSITE" id="PS00211">
    <property type="entry name" value="ABC_TRANSPORTER_1"/>
    <property type="match status" value="1"/>
</dbReference>
<evidence type="ECO:0000313" key="7">
    <source>
        <dbReference type="Proteomes" id="UP000543836"/>
    </source>
</evidence>
<dbReference type="InterPro" id="IPR050319">
    <property type="entry name" value="ABC_transp_ATP-bind"/>
</dbReference>
<evidence type="ECO:0000256" key="3">
    <source>
        <dbReference type="ARBA" id="ARBA00022741"/>
    </source>
</evidence>
<proteinExistence type="inferred from homology"/>
<evidence type="ECO:0000256" key="1">
    <source>
        <dbReference type="ARBA" id="ARBA00005417"/>
    </source>
</evidence>
<evidence type="ECO:0000256" key="2">
    <source>
        <dbReference type="ARBA" id="ARBA00022448"/>
    </source>
</evidence>
<dbReference type="AlphaFoldDB" id="A0A7W7EIJ7"/>
<keyword evidence="4" id="KW-0067">ATP-binding</keyword>
<dbReference type="GO" id="GO:0016887">
    <property type="term" value="F:ATP hydrolysis activity"/>
    <property type="evidence" value="ECO:0007669"/>
    <property type="project" value="InterPro"/>
</dbReference>
<feature type="domain" description="ABC transporter" evidence="5">
    <location>
        <begin position="10"/>
        <end position="259"/>
    </location>
</feature>
<comment type="caution">
    <text evidence="6">The sequence shown here is derived from an EMBL/GenBank/DDBJ whole genome shotgun (WGS) entry which is preliminary data.</text>
</comment>
<accession>A0A7W7EIJ7</accession>
<dbReference type="InterPro" id="IPR017871">
    <property type="entry name" value="ABC_transporter-like_CS"/>
</dbReference>
<dbReference type="PANTHER" id="PTHR43776">
    <property type="entry name" value="TRANSPORT ATP-BINDING PROTEIN"/>
    <property type="match status" value="1"/>
</dbReference>
<dbReference type="InterPro" id="IPR027417">
    <property type="entry name" value="P-loop_NTPase"/>
</dbReference>
<name>A0A7W7EIJ7_9HYPH</name>
<dbReference type="InterPro" id="IPR003439">
    <property type="entry name" value="ABC_transporter-like_ATP-bd"/>
</dbReference>
<dbReference type="Pfam" id="PF00005">
    <property type="entry name" value="ABC_tran"/>
    <property type="match status" value="1"/>
</dbReference>
<keyword evidence="3" id="KW-0547">Nucleotide-binding</keyword>
<dbReference type="GO" id="GO:0005524">
    <property type="term" value="F:ATP binding"/>
    <property type="evidence" value="ECO:0007669"/>
    <property type="project" value="UniProtKB-KW"/>
</dbReference>
<sequence length="282" mass="30950">MSASDILLSAKGLDVTYGAKRHLFGPADGGNRVLHSVDIDIRRGETVGIVGESGSGKTTLGRALLRLVGLSAGTIHFDGRDITRLPDTQMRPLRRRMQMIFQDPMASLNPRHTIRRILVEPLLLHGLVTDREAAERRVAAILDRVTLPHACLDRNPHELSGGQRQRIGIARAALLEPDFVLADEIVSGLDVSTQAQVLNLLKELSRDLGLSMAFISHDLSVIRAICNRVYVMRHGRVVEEGDCEHVFAAPASGYTRMLLDAIPLPEIDPTWLGRETAQEDAA</sequence>
<evidence type="ECO:0000256" key="4">
    <source>
        <dbReference type="ARBA" id="ARBA00022840"/>
    </source>
</evidence>
<evidence type="ECO:0000313" key="6">
    <source>
        <dbReference type="EMBL" id="MBB4566312.1"/>
    </source>
</evidence>
<dbReference type="Proteomes" id="UP000543836">
    <property type="component" value="Unassembled WGS sequence"/>
</dbReference>
<organism evidence="6 7">
    <name type="scientific">Rhizobium leucaenae</name>
    <dbReference type="NCBI Taxonomy" id="29450"/>
    <lineage>
        <taxon>Bacteria</taxon>
        <taxon>Pseudomonadati</taxon>
        <taxon>Pseudomonadota</taxon>
        <taxon>Alphaproteobacteria</taxon>
        <taxon>Hyphomicrobiales</taxon>
        <taxon>Rhizobiaceae</taxon>
        <taxon>Rhizobium/Agrobacterium group</taxon>
        <taxon>Rhizobium</taxon>
    </lineage>
</organism>
<dbReference type="SUPFAM" id="SSF52540">
    <property type="entry name" value="P-loop containing nucleoside triphosphate hydrolases"/>
    <property type="match status" value="1"/>
</dbReference>
<dbReference type="RefSeq" id="WP_028754705.1">
    <property type="nucleotide sequence ID" value="NZ_JACIIG010000001.1"/>
</dbReference>
<dbReference type="InterPro" id="IPR003593">
    <property type="entry name" value="AAA+_ATPase"/>
</dbReference>